<evidence type="ECO:0000259" key="1">
    <source>
        <dbReference type="Pfam" id="PF00462"/>
    </source>
</evidence>
<comment type="caution">
    <text evidence="2">The sequence shown here is derived from an EMBL/GenBank/DDBJ whole genome shotgun (WGS) entry which is preliminary data.</text>
</comment>
<dbReference type="PROSITE" id="PS51354">
    <property type="entry name" value="GLUTAREDOXIN_2"/>
    <property type="match status" value="1"/>
</dbReference>
<gene>
    <name evidence="2" type="ORF">TEA_013852</name>
</gene>
<protein>
    <recommendedName>
        <fullName evidence="1">Glutaredoxin domain-containing protein</fullName>
    </recommendedName>
</protein>
<dbReference type="STRING" id="542762.A0A4S4EFN7"/>
<dbReference type="GO" id="GO:0034599">
    <property type="term" value="P:cellular response to oxidative stress"/>
    <property type="evidence" value="ECO:0007669"/>
    <property type="project" value="TreeGrafter"/>
</dbReference>
<dbReference type="Pfam" id="PF00462">
    <property type="entry name" value="Glutaredoxin"/>
    <property type="match status" value="2"/>
</dbReference>
<sequence>MGSAFGSSSKSKEEKETALSKVKEIVTSSPVVVFSKTYCGYCNQVKKLLSQLGASYKVIELNVEKEIQQYPVIVVEGAYEQGNESNISCVIAPVIAESKEQAAVVDTDPDMALQANNLQPQFSTIDSDIFQWDGNVELHDETLVEKEDESLESTINNVGGNDGSVTQSALAEWTGQTTVPNVFIGGKHVGGCDSKADYSIVLMFRFLWFWKNTKRVNLFPFSLMLELSASKFLSAAKFGTRKKLMCIGLSCYPIQLIVMLCYEVKQIQNLEPAQLVHNCLDPSKINAMLRTAFGELFGNFFPRLAG</sequence>
<reference evidence="2 3" key="1">
    <citation type="journal article" date="2018" name="Proc. Natl. Acad. Sci. U.S.A.">
        <title>Draft genome sequence of Camellia sinensis var. sinensis provides insights into the evolution of the tea genome and tea quality.</title>
        <authorList>
            <person name="Wei C."/>
            <person name="Yang H."/>
            <person name="Wang S."/>
            <person name="Zhao J."/>
            <person name="Liu C."/>
            <person name="Gao L."/>
            <person name="Xia E."/>
            <person name="Lu Y."/>
            <person name="Tai Y."/>
            <person name="She G."/>
            <person name="Sun J."/>
            <person name="Cao H."/>
            <person name="Tong W."/>
            <person name="Gao Q."/>
            <person name="Li Y."/>
            <person name="Deng W."/>
            <person name="Jiang X."/>
            <person name="Wang W."/>
            <person name="Chen Q."/>
            <person name="Zhang S."/>
            <person name="Li H."/>
            <person name="Wu J."/>
            <person name="Wang P."/>
            <person name="Li P."/>
            <person name="Shi C."/>
            <person name="Zheng F."/>
            <person name="Jian J."/>
            <person name="Huang B."/>
            <person name="Shan D."/>
            <person name="Shi M."/>
            <person name="Fang C."/>
            <person name="Yue Y."/>
            <person name="Li F."/>
            <person name="Li D."/>
            <person name="Wei S."/>
            <person name="Han B."/>
            <person name="Jiang C."/>
            <person name="Yin Y."/>
            <person name="Xia T."/>
            <person name="Zhang Z."/>
            <person name="Bennetzen J.L."/>
            <person name="Zhao S."/>
            <person name="Wan X."/>
        </authorList>
    </citation>
    <scope>NUCLEOTIDE SEQUENCE [LARGE SCALE GENOMIC DNA]</scope>
    <source>
        <strain evidence="3">cv. Shuchazao</strain>
        <tissue evidence="2">Leaf</tissue>
    </source>
</reference>
<feature type="domain" description="Glutaredoxin" evidence="1">
    <location>
        <begin position="31"/>
        <end position="70"/>
    </location>
</feature>
<dbReference type="PANTHER" id="PTHR45694">
    <property type="entry name" value="GLUTAREDOXIN 2"/>
    <property type="match status" value="1"/>
</dbReference>
<dbReference type="Proteomes" id="UP000306102">
    <property type="component" value="Unassembled WGS sequence"/>
</dbReference>
<organism evidence="2 3">
    <name type="scientific">Camellia sinensis var. sinensis</name>
    <name type="common">China tea</name>
    <dbReference type="NCBI Taxonomy" id="542762"/>
    <lineage>
        <taxon>Eukaryota</taxon>
        <taxon>Viridiplantae</taxon>
        <taxon>Streptophyta</taxon>
        <taxon>Embryophyta</taxon>
        <taxon>Tracheophyta</taxon>
        <taxon>Spermatophyta</taxon>
        <taxon>Magnoliopsida</taxon>
        <taxon>eudicotyledons</taxon>
        <taxon>Gunneridae</taxon>
        <taxon>Pentapetalae</taxon>
        <taxon>asterids</taxon>
        <taxon>Ericales</taxon>
        <taxon>Theaceae</taxon>
        <taxon>Camellia</taxon>
    </lineage>
</organism>
<dbReference type="InterPro" id="IPR036249">
    <property type="entry name" value="Thioredoxin-like_sf"/>
</dbReference>
<dbReference type="SUPFAM" id="SSF52833">
    <property type="entry name" value="Thioredoxin-like"/>
    <property type="match status" value="2"/>
</dbReference>
<proteinExistence type="predicted"/>
<evidence type="ECO:0000313" key="3">
    <source>
        <dbReference type="Proteomes" id="UP000306102"/>
    </source>
</evidence>
<feature type="domain" description="Glutaredoxin" evidence="1">
    <location>
        <begin position="165"/>
        <end position="189"/>
    </location>
</feature>
<name>A0A4S4EFN7_CAMSN</name>
<keyword evidence="3" id="KW-1185">Reference proteome</keyword>
<dbReference type="Gene3D" id="3.40.30.10">
    <property type="entry name" value="Glutaredoxin"/>
    <property type="match status" value="2"/>
</dbReference>
<dbReference type="EMBL" id="SDRB02004865">
    <property type="protein sequence ID" value="THG15229.1"/>
    <property type="molecule type" value="Genomic_DNA"/>
</dbReference>
<dbReference type="InterPro" id="IPR002109">
    <property type="entry name" value="Glutaredoxin"/>
</dbReference>
<evidence type="ECO:0000313" key="2">
    <source>
        <dbReference type="EMBL" id="THG15229.1"/>
    </source>
</evidence>
<accession>A0A4S4EFN7</accession>
<dbReference type="PANTHER" id="PTHR45694:SF13">
    <property type="entry name" value="GLUTAREDOXIN-C1"/>
    <property type="match status" value="1"/>
</dbReference>
<dbReference type="GO" id="GO:0005737">
    <property type="term" value="C:cytoplasm"/>
    <property type="evidence" value="ECO:0007669"/>
    <property type="project" value="TreeGrafter"/>
</dbReference>
<dbReference type="GO" id="GO:0015038">
    <property type="term" value="F:glutathione disulfide oxidoreductase activity"/>
    <property type="evidence" value="ECO:0007669"/>
    <property type="project" value="TreeGrafter"/>
</dbReference>
<dbReference type="AlphaFoldDB" id="A0A4S4EFN7"/>